<dbReference type="EMBL" id="CACRXK020016775">
    <property type="protein sequence ID" value="CAB4030311.1"/>
    <property type="molecule type" value="Genomic_DNA"/>
</dbReference>
<name>A0A7D9LCY4_PARCT</name>
<accession>A0A7D9LCY4</accession>
<protein>
    <submittedName>
        <fullName evidence="1">Uncharacterized protein</fullName>
    </submittedName>
</protein>
<dbReference type="OrthoDB" id="7762859at2759"/>
<dbReference type="Proteomes" id="UP001152795">
    <property type="component" value="Unassembled WGS sequence"/>
</dbReference>
<comment type="caution">
    <text evidence="1">The sequence shown here is derived from an EMBL/GenBank/DDBJ whole genome shotgun (WGS) entry which is preliminary data.</text>
</comment>
<organism evidence="1 2">
    <name type="scientific">Paramuricea clavata</name>
    <name type="common">Red gorgonian</name>
    <name type="synonym">Violescent sea-whip</name>
    <dbReference type="NCBI Taxonomy" id="317549"/>
    <lineage>
        <taxon>Eukaryota</taxon>
        <taxon>Metazoa</taxon>
        <taxon>Cnidaria</taxon>
        <taxon>Anthozoa</taxon>
        <taxon>Octocorallia</taxon>
        <taxon>Malacalcyonacea</taxon>
        <taxon>Plexauridae</taxon>
        <taxon>Paramuricea</taxon>
    </lineage>
</organism>
<proteinExistence type="predicted"/>
<gene>
    <name evidence="1" type="ORF">PACLA_8A049156</name>
</gene>
<sequence>MSVHGSEANRGVESEFGSVSLEETRIRSKRSVVKRRITTTLRKLEGLVAKFGSKTIIKGYVNNLSEYLKEAEALNTQLLTLVHESEHEAVLIWYEEQLERVNDAKLEAESHLEGRLHEVSSVAGTFPGMQESAQIPNLISSKSVMTCSSKSSGKGAEVRAKAFAAELKAKQLMEEEEKRKQELEKQLELEKM</sequence>
<reference evidence="1" key="1">
    <citation type="submission" date="2020-04" db="EMBL/GenBank/DDBJ databases">
        <authorList>
            <person name="Alioto T."/>
            <person name="Alioto T."/>
            <person name="Gomez Garrido J."/>
        </authorList>
    </citation>
    <scope>NUCLEOTIDE SEQUENCE</scope>
    <source>
        <strain evidence="1">A484AB</strain>
    </source>
</reference>
<evidence type="ECO:0000313" key="1">
    <source>
        <dbReference type="EMBL" id="CAB4030311.1"/>
    </source>
</evidence>
<evidence type="ECO:0000313" key="2">
    <source>
        <dbReference type="Proteomes" id="UP001152795"/>
    </source>
</evidence>
<keyword evidence="2" id="KW-1185">Reference proteome</keyword>
<dbReference type="AlphaFoldDB" id="A0A7D9LCY4"/>